<gene>
    <name evidence="3" type="ORF">IAA96_01265</name>
</gene>
<feature type="non-terminal residue" evidence="3">
    <location>
        <position position="414"/>
    </location>
</feature>
<organism evidence="3 4">
    <name type="scientific">Candidatus Avitreponema avistercoris</name>
    <dbReference type="NCBI Taxonomy" id="2840705"/>
    <lineage>
        <taxon>Bacteria</taxon>
        <taxon>Pseudomonadati</taxon>
        <taxon>Spirochaetota</taxon>
        <taxon>Spirochaetia</taxon>
        <taxon>Spirochaetales</taxon>
        <taxon>Candidatus Avitreponema</taxon>
    </lineage>
</organism>
<reference evidence="3" key="2">
    <citation type="journal article" date="2021" name="PeerJ">
        <title>Extensive microbial diversity within the chicken gut microbiome revealed by metagenomics and culture.</title>
        <authorList>
            <person name="Gilroy R."/>
            <person name="Ravi A."/>
            <person name="Getino M."/>
            <person name="Pursley I."/>
            <person name="Horton D.L."/>
            <person name="Alikhan N.F."/>
            <person name="Baker D."/>
            <person name="Gharbi K."/>
            <person name="Hall N."/>
            <person name="Watson M."/>
            <person name="Adriaenssens E.M."/>
            <person name="Foster-Nyarko E."/>
            <person name="Jarju S."/>
            <person name="Secka A."/>
            <person name="Antonio M."/>
            <person name="Oren A."/>
            <person name="Chaudhuri R.R."/>
            <person name="La Ragione R."/>
            <person name="Hildebrand F."/>
            <person name="Pallen M.J."/>
        </authorList>
    </citation>
    <scope>NUCLEOTIDE SEQUENCE</scope>
    <source>
        <strain evidence="3">B3-4054</strain>
    </source>
</reference>
<feature type="compositionally biased region" description="Polar residues" evidence="1">
    <location>
        <begin position="225"/>
        <end position="235"/>
    </location>
</feature>
<keyword evidence="2" id="KW-0812">Transmembrane</keyword>
<accession>A0A9D9HFP1</accession>
<dbReference type="EMBL" id="JADIMS010000020">
    <property type="protein sequence ID" value="MBO8449716.1"/>
    <property type="molecule type" value="Genomic_DNA"/>
</dbReference>
<dbReference type="Proteomes" id="UP000823616">
    <property type="component" value="Unassembled WGS sequence"/>
</dbReference>
<feature type="compositionally biased region" description="Low complexity" evidence="1">
    <location>
        <begin position="255"/>
        <end position="270"/>
    </location>
</feature>
<evidence type="ECO:0000256" key="1">
    <source>
        <dbReference type="SAM" id="MobiDB-lite"/>
    </source>
</evidence>
<keyword evidence="2" id="KW-0472">Membrane</keyword>
<comment type="caution">
    <text evidence="3">The sequence shown here is derived from an EMBL/GenBank/DDBJ whole genome shotgun (WGS) entry which is preliminary data.</text>
</comment>
<keyword evidence="2" id="KW-1133">Transmembrane helix</keyword>
<evidence type="ECO:0000313" key="4">
    <source>
        <dbReference type="Proteomes" id="UP000823616"/>
    </source>
</evidence>
<dbReference type="AlphaFoldDB" id="A0A9D9HFP1"/>
<evidence type="ECO:0000256" key="2">
    <source>
        <dbReference type="SAM" id="Phobius"/>
    </source>
</evidence>
<reference evidence="3" key="1">
    <citation type="submission" date="2020-10" db="EMBL/GenBank/DDBJ databases">
        <authorList>
            <person name="Gilroy R."/>
        </authorList>
    </citation>
    <scope>NUCLEOTIDE SEQUENCE</scope>
    <source>
        <strain evidence="3">B3-4054</strain>
    </source>
</reference>
<name>A0A9D9HFP1_9SPIR</name>
<protein>
    <submittedName>
        <fullName evidence="3">Uncharacterized protein</fullName>
    </submittedName>
</protein>
<evidence type="ECO:0000313" key="3">
    <source>
        <dbReference type="EMBL" id="MBO8449716.1"/>
    </source>
</evidence>
<proteinExistence type="predicted"/>
<feature type="transmembrane region" description="Helical" evidence="2">
    <location>
        <begin position="362"/>
        <end position="383"/>
    </location>
</feature>
<sequence>MILSQPPYTAGEPFSLSFVFYGVDPEDVRPAGSGASGEFFPHGENFPDSFTAESVRKTLSFFSRTGKFAGHPARAAVVSLDIRPEYAGDFVLGPFSFRAGNRQVSFAPLRITVEAPRLSLPENPDGSRLEWRMQSGGKWTAPENLPSVPAGQEVLLALFVPEGVSGSLSCPVPEDTLLVPDTIPETAAGDSRTGAGDSLHPAAVYRWTPLLPGVISLPRAVLTPESGTPLVSGTPSVLVRPAPDPDSSALSGGNAQAAGAETGTPAAENAADGRTDGQDSRLSGPEKPAALSVQETDPPLAAGLAAACSALWDAGEYPQVAVMLRAAAGSRLFFASRLAEMRDAAEDALGVHGSSSGWLSRVVFFLPFACFPAAVACAVCFALRGKKVSGRPVNPGRPGRKAAAVSGVLFLLCG</sequence>
<feature type="region of interest" description="Disordered" evidence="1">
    <location>
        <begin position="225"/>
        <end position="292"/>
    </location>
</feature>